<dbReference type="RefSeq" id="WP_216031782.1">
    <property type="nucleotide sequence ID" value="NZ_JAHKNG010000003.1"/>
</dbReference>
<protein>
    <submittedName>
        <fullName evidence="2">YncE family protein</fullName>
    </submittedName>
</protein>
<organism evidence="2 3">
    <name type="scientific">Paracoccus marinaquae</name>
    <dbReference type="NCBI Taxonomy" id="2841926"/>
    <lineage>
        <taxon>Bacteria</taxon>
        <taxon>Pseudomonadati</taxon>
        <taxon>Pseudomonadota</taxon>
        <taxon>Alphaproteobacteria</taxon>
        <taxon>Rhodobacterales</taxon>
        <taxon>Paracoccaceae</taxon>
        <taxon>Paracoccus</taxon>
    </lineage>
</organism>
<feature type="signal peptide" evidence="1">
    <location>
        <begin position="1"/>
        <end position="17"/>
    </location>
</feature>
<keyword evidence="3" id="KW-1185">Reference proteome</keyword>
<gene>
    <name evidence="2" type="ORF">KNW02_03010</name>
</gene>
<evidence type="ECO:0000313" key="2">
    <source>
        <dbReference type="EMBL" id="MBU3029088.1"/>
    </source>
</evidence>
<dbReference type="PANTHER" id="PTHR47197:SF3">
    <property type="entry name" value="DIHYDRO-HEME D1 DEHYDROGENASE"/>
    <property type="match status" value="1"/>
</dbReference>
<reference evidence="2" key="1">
    <citation type="submission" date="2021-06" db="EMBL/GenBank/DDBJ databases">
        <title>Paracoccus bacterium XHP0099 sp. nov., isolated from the surface waters of the Yellow Sea.</title>
        <authorList>
            <person name="Xue H."/>
            <person name="Zhang D."/>
        </authorList>
    </citation>
    <scope>NUCLEOTIDE SEQUENCE</scope>
    <source>
        <strain evidence="2">XHP0099</strain>
    </source>
</reference>
<dbReference type="PANTHER" id="PTHR47197">
    <property type="entry name" value="PROTEIN NIRF"/>
    <property type="match status" value="1"/>
</dbReference>
<sequence>MLLRALAFTAWISPALAGDIAFVTSQNGNAVSIIDLGQNRVLARTTIPGAPAPVAYDAQAGLAYVIAADTGRLSVLDEDGRIVRQKDLGEGAFGIAVAPGGGVFVGDWFGARLMRLDSELQPLWASATGKAPAGVAVSEDGALVATADRDDDAVSIFEATTGRLLHRLGTAGEHPFAVIFHGGRLWTADVMGDSLSVIDPLRGRLIGTVPTGSRPYGIAFAGGLGFVTNQYASTVTVFDPETLQVRTEIETGDYPEGIAALPDGSGVILANWDSDAVQVIDATDLTIRAEIKVPAGPRAFGQFTGRRVRP</sequence>
<keyword evidence="1" id="KW-0732">Signal</keyword>
<dbReference type="NCBIfam" id="TIGR02276">
    <property type="entry name" value="beta_rpt_yvtn"/>
    <property type="match status" value="1"/>
</dbReference>
<accession>A0ABS6AEY1</accession>
<dbReference type="InterPro" id="IPR051200">
    <property type="entry name" value="Host-pathogen_enzymatic-act"/>
</dbReference>
<proteinExistence type="predicted"/>
<feature type="chain" id="PRO_5047369385" evidence="1">
    <location>
        <begin position="18"/>
        <end position="310"/>
    </location>
</feature>
<name>A0ABS6AEY1_9RHOB</name>
<evidence type="ECO:0000256" key="1">
    <source>
        <dbReference type="SAM" id="SignalP"/>
    </source>
</evidence>
<evidence type="ECO:0000313" key="3">
    <source>
        <dbReference type="Proteomes" id="UP001166191"/>
    </source>
</evidence>
<dbReference type="Proteomes" id="UP001166191">
    <property type="component" value="Unassembled WGS sequence"/>
</dbReference>
<dbReference type="InterPro" id="IPR011964">
    <property type="entry name" value="YVTN_b-propeller_repeat"/>
</dbReference>
<dbReference type="EMBL" id="JAHKNG010000003">
    <property type="protein sequence ID" value="MBU3029088.1"/>
    <property type="molecule type" value="Genomic_DNA"/>
</dbReference>
<comment type="caution">
    <text evidence="2">The sequence shown here is derived from an EMBL/GenBank/DDBJ whole genome shotgun (WGS) entry which is preliminary data.</text>
</comment>